<dbReference type="InterPro" id="IPR036265">
    <property type="entry name" value="HIT-like_sf"/>
</dbReference>
<dbReference type="HOGENOM" id="CLU_123330_0_1_6"/>
<dbReference type="InterPro" id="IPR011146">
    <property type="entry name" value="HIT-like"/>
</dbReference>
<evidence type="ECO:0000256" key="1">
    <source>
        <dbReference type="PROSITE-ProRule" id="PRU00464"/>
    </source>
</evidence>
<dbReference type="AlphaFoldDB" id="D0L1D8"/>
<keyword evidence="4" id="KW-1185">Reference proteome</keyword>
<dbReference type="eggNOG" id="COG0537">
    <property type="taxonomic scope" value="Bacteria"/>
</dbReference>
<evidence type="ECO:0000259" key="2">
    <source>
        <dbReference type="PROSITE" id="PS51084"/>
    </source>
</evidence>
<dbReference type="Gene3D" id="3.30.428.10">
    <property type="entry name" value="HIT-like"/>
    <property type="match status" value="1"/>
</dbReference>
<dbReference type="RefSeq" id="WP_012824544.1">
    <property type="nucleotide sequence ID" value="NC_013422.1"/>
</dbReference>
<dbReference type="InterPro" id="IPR026026">
    <property type="entry name" value="HIT_Hint"/>
</dbReference>
<dbReference type="KEGG" id="hna:Hneap_1686"/>
<comment type="caution">
    <text evidence="1">Lacks conserved residue(s) required for the propagation of feature annotation.</text>
</comment>
<dbReference type="SUPFAM" id="SSF54197">
    <property type="entry name" value="HIT-like"/>
    <property type="match status" value="1"/>
</dbReference>
<dbReference type="GO" id="GO:0003824">
    <property type="term" value="F:catalytic activity"/>
    <property type="evidence" value="ECO:0007669"/>
    <property type="project" value="InterPro"/>
</dbReference>
<dbReference type="STRING" id="555778.Hneap_1686"/>
<feature type="domain" description="HIT" evidence="2">
    <location>
        <begin position="51"/>
        <end position="120"/>
    </location>
</feature>
<dbReference type="PROSITE" id="PS51084">
    <property type="entry name" value="HIT_2"/>
    <property type="match status" value="1"/>
</dbReference>
<name>D0L1D8_HALNC</name>
<dbReference type="Pfam" id="PF01230">
    <property type="entry name" value="HIT"/>
    <property type="match status" value="1"/>
</dbReference>
<dbReference type="PIRSF" id="PIRSF000714">
    <property type="entry name" value="HIT"/>
    <property type="match status" value="1"/>
</dbReference>
<dbReference type="Proteomes" id="UP000009102">
    <property type="component" value="Chromosome"/>
</dbReference>
<gene>
    <name evidence="3" type="ordered locus">Hneap_1686</name>
</gene>
<dbReference type="EMBL" id="CP001801">
    <property type="protein sequence ID" value="ACX96511.1"/>
    <property type="molecule type" value="Genomic_DNA"/>
</dbReference>
<evidence type="ECO:0000313" key="4">
    <source>
        <dbReference type="Proteomes" id="UP000009102"/>
    </source>
</evidence>
<accession>D0L1D8</accession>
<proteinExistence type="predicted"/>
<evidence type="ECO:0000313" key="3">
    <source>
        <dbReference type="EMBL" id="ACX96511.1"/>
    </source>
</evidence>
<sequence>MMQQTDQPLAGSTTNEAAWKLHPQLLADSIPVTELPICAVRLLDDARFPWILLIPRIAGLTQWLDMPLEIAHQVLDEVNEAQQILQQIFTPIRINVAAIGNRVDQLHIHCVARFSNDAAWPDVVWGHGTRQPYNPLDRLTRANAIAAGLATHSQRHSSN</sequence>
<protein>
    <submittedName>
        <fullName evidence="3">Histidine triad (HIT) protein</fullName>
    </submittedName>
</protein>
<organism evidence="3 4">
    <name type="scientific">Halothiobacillus neapolitanus (strain ATCC 23641 / DSM 15147 / CIP 104769 / NCIMB 8539 / c2)</name>
    <name type="common">Thiobacillus neapolitanus</name>
    <dbReference type="NCBI Taxonomy" id="555778"/>
    <lineage>
        <taxon>Bacteria</taxon>
        <taxon>Pseudomonadati</taxon>
        <taxon>Pseudomonadota</taxon>
        <taxon>Gammaproteobacteria</taxon>
        <taxon>Chromatiales</taxon>
        <taxon>Halothiobacillaceae</taxon>
        <taxon>Halothiobacillus</taxon>
    </lineage>
</organism>
<reference evidence="3 4" key="1">
    <citation type="submission" date="2009-10" db="EMBL/GenBank/DDBJ databases">
        <title>Complete sequence of Halothiobacillus neapolitanus c2.</title>
        <authorList>
            <consortium name="US DOE Joint Genome Institute"/>
            <person name="Lucas S."/>
            <person name="Copeland A."/>
            <person name="Lapidus A."/>
            <person name="Glavina del Rio T."/>
            <person name="Tice H."/>
            <person name="Bruce D."/>
            <person name="Goodwin L."/>
            <person name="Pitluck S."/>
            <person name="Davenport K."/>
            <person name="Brettin T."/>
            <person name="Detter J.C."/>
            <person name="Han C."/>
            <person name="Tapia R."/>
            <person name="Larimer F."/>
            <person name="Land M."/>
            <person name="Hauser L."/>
            <person name="Kyrpides N."/>
            <person name="Mikhailova N."/>
            <person name="Kerfeld C."/>
            <person name="Cannon G."/>
            <person name="Heinhort S."/>
        </authorList>
    </citation>
    <scope>NUCLEOTIDE SEQUENCE [LARGE SCALE GENOMIC DNA]</scope>
    <source>
        <strain evidence="4">ATCC 23641 / c2</strain>
    </source>
</reference>